<dbReference type="Proteomes" id="UP000078561">
    <property type="component" value="Unassembled WGS sequence"/>
</dbReference>
<protein>
    <submittedName>
        <fullName evidence="2">Uncharacterized protein</fullName>
    </submittedName>
</protein>
<dbReference type="AlphaFoldDB" id="A0A163JJU8"/>
<proteinExistence type="predicted"/>
<sequence length="243" mass="28198">MGASASKQVTRKLPKTARPETLRSIPRESPSTLHHSQHNEQAHDIKNMNPDDVFNGMEQERSDPQLLENLAKLGPVTVPPTITRMRQSDPMLGILRERQRVENDDQMMTNRITTDALFSVLEHRKHLSPNALDKPEKWDDLSKECGGVDVASLKTLFKYYNTITAMPPANPEDKSERRQGLWVENKVDWKTAVEETQKRHQMERQAKENSLRDTEQKLEQQQAQSKESQEERRQRHLKDLFVD</sequence>
<name>A0A163JJU8_ABSGL</name>
<reference evidence="2" key="1">
    <citation type="submission" date="2016-04" db="EMBL/GenBank/DDBJ databases">
        <authorList>
            <person name="Evans L.H."/>
            <person name="Alamgir A."/>
            <person name="Owens N."/>
            <person name="Weber N.D."/>
            <person name="Virtaneva K."/>
            <person name="Barbian K."/>
            <person name="Babar A."/>
            <person name="Rosenke K."/>
        </authorList>
    </citation>
    <scope>NUCLEOTIDE SEQUENCE [LARGE SCALE GENOMIC DNA]</scope>
    <source>
        <strain evidence="2">CBS 101.48</strain>
    </source>
</reference>
<dbReference type="OrthoDB" id="4085451at2759"/>
<feature type="compositionally biased region" description="Basic and acidic residues" evidence="1">
    <location>
        <begin position="193"/>
        <end position="218"/>
    </location>
</feature>
<dbReference type="InParanoid" id="A0A163JJU8"/>
<evidence type="ECO:0000313" key="2">
    <source>
        <dbReference type="EMBL" id="SAL99832.1"/>
    </source>
</evidence>
<gene>
    <name evidence="2" type="primary">ABSGL_05486.1 scaffold 7169</name>
</gene>
<feature type="region of interest" description="Disordered" evidence="1">
    <location>
        <begin position="193"/>
        <end position="243"/>
    </location>
</feature>
<evidence type="ECO:0000256" key="1">
    <source>
        <dbReference type="SAM" id="MobiDB-lite"/>
    </source>
</evidence>
<organism evidence="2">
    <name type="scientific">Absidia glauca</name>
    <name type="common">Pin mould</name>
    <dbReference type="NCBI Taxonomy" id="4829"/>
    <lineage>
        <taxon>Eukaryota</taxon>
        <taxon>Fungi</taxon>
        <taxon>Fungi incertae sedis</taxon>
        <taxon>Mucoromycota</taxon>
        <taxon>Mucoromycotina</taxon>
        <taxon>Mucoromycetes</taxon>
        <taxon>Mucorales</taxon>
        <taxon>Cunninghamellaceae</taxon>
        <taxon>Absidia</taxon>
    </lineage>
</organism>
<feature type="compositionally biased region" description="Basic and acidic residues" evidence="1">
    <location>
        <begin position="37"/>
        <end position="46"/>
    </location>
</feature>
<feature type="compositionally biased region" description="Basic and acidic residues" evidence="1">
    <location>
        <begin position="227"/>
        <end position="243"/>
    </location>
</feature>
<dbReference type="OMA" id="HNIPNES"/>
<dbReference type="EMBL" id="LT553030">
    <property type="protein sequence ID" value="SAL99832.1"/>
    <property type="molecule type" value="Genomic_DNA"/>
</dbReference>
<accession>A0A163JJU8</accession>
<feature type="region of interest" description="Disordered" evidence="1">
    <location>
        <begin position="1"/>
        <end position="57"/>
    </location>
</feature>
<keyword evidence="3" id="KW-1185">Reference proteome</keyword>
<evidence type="ECO:0000313" key="3">
    <source>
        <dbReference type="Proteomes" id="UP000078561"/>
    </source>
</evidence>